<dbReference type="HAMAP" id="MF_00503">
    <property type="entry name" value="Ribosomal_bL9"/>
    <property type="match status" value="1"/>
</dbReference>
<organism evidence="9 10">
    <name type="scientific">Intestinicryptomonas porci</name>
    <dbReference type="NCBI Taxonomy" id="2926320"/>
    <lineage>
        <taxon>Bacteria</taxon>
        <taxon>Pseudomonadati</taxon>
        <taxon>Verrucomicrobiota</taxon>
        <taxon>Opitutia</taxon>
        <taxon>Opitutales</taxon>
        <taxon>Intestinicryptomonaceae</taxon>
        <taxon>Intestinicryptomonas</taxon>
    </lineage>
</organism>
<dbReference type="Gene3D" id="3.40.5.10">
    <property type="entry name" value="Ribosomal protein L9, N-terminal domain"/>
    <property type="match status" value="1"/>
</dbReference>
<dbReference type="PANTHER" id="PTHR21368">
    <property type="entry name" value="50S RIBOSOMAL PROTEIN L9"/>
    <property type="match status" value="1"/>
</dbReference>
<dbReference type="RefSeq" id="WP_370397355.1">
    <property type="nucleotide sequence ID" value="NZ_JALBUT010000007.1"/>
</dbReference>
<dbReference type="SUPFAM" id="SSF55658">
    <property type="entry name" value="L9 N-domain-like"/>
    <property type="match status" value="1"/>
</dbReference>
<dbReference type="SUPFAM" id="SSF55653">
    <property type="entry name" value="Ribosomal protein L9 C-domain"/>
    <property type="match status" value="1"/>
</dbReference>
<evidence type="ECO:0000313" key="10">
    <source>
        <dbReference type="Proteomes" id="UP001275932"/>
    </source>
</evidence>
<comment type="function">
    <text evidence="7">Binds to the 23S rRNA.</text>
</comment>
<keyword evidence="2 7" id="KW-0699">rRNA-binding</keyword>
<keyword evidence="3 7" id="KW-0694">RNA-binding</keyword>
<dbReference type="InterPro" id="IPR020594">
    <property type="entry name" value="Ribosomal_bL9_bac/chp"/>
</dbReference>
<dbReference type="Gene3D" id="3.10.430.100">
    <property type="entry name" value="Ribosomal protein L9, C-terminal domain"/>
    <property type="match status" value="1"/>
</dbReference>
<evidence type="ECO:0000256" key="5">
    <source>
        <dbReference type="ARBA" id="ARBA00023274"/>
    </source>
</evidence>
<keyword evidence="4 7" id="KW-0689">Ribosomal protein</keyword>
<evidence type="ECO:0000256" key="3">
    <source>
        <dbReference type="ARBA" id="ARBA00022884"/>
    </source>
</evidence>
<evidence type="ECO:0000256" key="1">
    <source>
        <dbReference type="ARBA" id="ARBA00010605"/>
    </source>
</evidence>
<keyword evidence="10" id="KW-1185">Reference proteome</keyword>
<dbReference type="NCBIfam" id="TIGR00158">
    <property type="entry name" value="L9"/>
    <property type="match status" value="1"/>
</dbReference>
<accession>A0ABU4WKB0</accession>
<proteinExistence type="inferred from homology"/>
<comment type="similarity">
    <text evidence="1 7">Belongs to the bacterial ribosomal protein bL9 family.</text>
</comment>
<comment type="caution">
    <text evidence="9">The sequence shown here is derived from an EMBL/GenBank/DDBJ whole genome shotgun (WGS) entry which is preliminary data.</text>
</comment>
<reference evidence="9 10" key="1">
    <citation type="submission" date="2022-03" db="EMBL/GenBank/DDBJ databases">
        <title>Novel taxa within the pig intestine.</title>
        <authorList>
            <person name="Wylensek D."/>
            <person name="Bishof K."/>
            <person name="Afrizal A."/>
            <person name="Clavel T."/>
        </authorList>
    </citation>
    <scope>NUCLEOTIDE SEQUENCE [LARGE SCALE GENOMIC DNA]</scope>
    <source>
        <strain evidence="9 10">CLA-KB-P66</strain>
    </source>
</reference>
<dbReference type="InterPro" id="IPR036935">
    <property type="entry name" value="Ribosomal_bL9_N_sf"/>
</dbReference>
<evidence type="ECO:0000256" key="6">
    <source>
        <dbReference type="ARBA" id="ARBA00035292"/>
    </source>
</evidence>
<evidence type="ECO:0000256" key="7">
    <source>
        <dbReference type="HAMAP-Rule" id="MF_00503"/>
    </source>
</evidence>
<feature type="domain" description="Ribosomal protein L9" evidence="8">
    <location>
        <begin position="16"/>
        <end position="43"/>
    </location>
</feature>
<dbReference type="PROSITE" id="PS00651">
    <property type="entry name" value="RIBOSOMAL_L9"/>
    <property type="match status" value="1"/>
</dbReference>
<sequence length="154" mass="16977">MAHTDVLLVKPVERLGGEGEQVSVKAGYARNFLFPQKIAIPVNRANKKQIEALIKAREIREANERSEAEKIAARLAEISLAIAVKTGEGGKMFGSVTAQDIINRLEAEGVSISKKQIHLQAVKELGKHVASIRLHKDIKVDFNFEVVSENPIEE</sequence>
<dbReference type="EMBL" id="JALBUT010000007">
    <property type="protein sequence ID" value="MDX8415902.1"/>
    <property type="molecule type" value="Genomic_DNA"/>
</dbReference>
<protein>
    <recommendedName>
        <fullName evidence="6 7">Large ribosomal subunit protein bL9</fullName>
    </recommendedName>
</protein>
<dbReference type="InterPro" id="IPR020069">
    <property type="entry name" value="Ribosomal_bL9_C"/>
</dbReference>
<dbReference type="Proteomes" id="UP001275932">
    <property type="component" value="Unassembled WGS sequence"/>
</dbReference>
<dbReference type="InterPro" id="IPR036791">
    <property type="entry name" value="Ribosomal_bL9_C_sf"/>
</dbReference>
<keyword evidence="5 7" id="KW-0687">Ribonucleoprotein</keyword>
<dbReference type="InterPro" id="IPR009027">
    <property type="entry name" value="Ribosomal_bL9/RNase_H1_N"/>
</dbReference>
<evidence type="ECO:0000259" key="8">
    <source>
        <dbReference type="PROSITE" id="PS00651"/>
    </source>
</evidence>
<dbReference type="Pfam" id="PF01281">
    <property type="entry name" value="Ribosomal_L9_N"/>
    <property type="match status" value="1"/>
</dbReference>
<dbReference type="InterPro" id="IPR000244">
    <property type="entry name" value="Ribosomal_bL9"/>
</dbReference>
<dbReference type="GO" id="GO:0005840">
    <property type="term" value="C:ribosome"/>
    <property type="evidence" value="ECO:0007669"/>
    <property type="project" value="UniProtKB-KW"/>
</dbReference>
<evidence type="ECO:0000313" key="9">
    <source>
        <dbReference type="EMBL" id="MDX8415902.1"/>
    </source>
</evidence>
<dbReference type="InterPro" id="IPR020070">
    <property type="entry name" value="Ribosomal_bL9_N"/>
</dbReference>
<gene>
    <name evidence="7 9" type="primary">rplI</name>
    <name evidence="9" type="ORF">MOX91_06905</name>
</gene>
<dbReference type="Pfam" id="PF03948">
    <property type="entry name" value="Ribosomal_L9_C"/>
    <property type="match status" value="1"/>
</dbReference>
<evidence type="ECO:0000256" key="2">
    <source>
        <dbReference type="ARBA" id="ARBA00022730"/>
    </source>
</evidence>
<name>A0ABU4WKB0_9BACT</name>
<evidence type="ECO:0000256" key="4">
    <source>
        <dbReference type="ARBA" id="ARBA00022980"/>
    </source>
</evidence>